<dbReference type="EMBL" id="JAHRIQ010011778">
    <property type="protein sequence ID" value="MEQ2224078.1"/>
    <property type="molecule type" value="Genomic_DNA"/>
</dbReference>
<sequence length="105" mass="11810">MKFTSCDVTAAIPVELHSSSIGSRNGPTPQIPNWIKGWTLTGLLQTCFGLSNPVYLWDVCLMSSSCHPSIWCVLQPFNSFFVSKKQQCRYKYVKPQLSQSKHGKL</sequence>
<accession>A0ABV0SX40</accession>
<reference evidence="1 2" key="1">
    <citation type="submission" date="2021-06" db="EMBL/GenBank/DDBJ databases">
        <authorList>
            <person name="Palmer J.M."/>
        </authorList>
    </citation>
    <scope>NUCLEOTIDE SEQUENCE [LARGE SCALE GENOMIC DNA]</scope>
    <source>
        <strain evidence="2">if_2019</strain>
        <tissue evidence="1">Muscle</tissue>
    </source>
</reference>
<dbReference type="Proteomes" id="UP001482620">
    <property type="component" value="Unassembled WGS sequence"/>
</dbReference>
<evidence type="ECO:0000313" key="1">
    <source>
        <dbReference type="EMBL" id="MEQ2224078.1"/>
    </source>
</evidence>
<gene>
    <name evidence="1" type="ORF">ILYODFUR_003681</name>
</gene>
<proteinExistence type="predicted"/>
<protein>
    <submittedName>
        <fullName evidence="1">Uncharacterized protein</fullName>
    </submittedName>
</protein>
<organism evidence="1 2">
    <name type="scientific">Ilyodon furcidens</name>
    <name type="common">goldbreast splitfin</name>
    <dbReference type="NCBI Taxonomy" id="33524"/>
    <lineage>
        <taxon>Eukaryota</taxon>
        <taxon>Metazoa</taxon>
        <taxon>Chordata</taxon>
        <taxon>Craniata</taxon>
        <taxon>Vertebrata</taxon>
        <taxon>Euteleostomi</taxon>
        <taxon>Actinopterygii</taxon>
        <taxon>Neopterygii</taxon>
        <taxon>Teleostei</taxon>
        <taxon>Neoteleostei</taxon>
        <taxon>Acanthomorphata</taxon>
        <taxon>Ovalentaria</taxon>
        <taxon>Atherinomorphae</taxon>
        <taxon>Cyprinodontiformes</taxon>
        <taxon>Goodeidae</taxon>
        <taxon>Ilyodon</taxon>
    </lineage>
</organism>
<evidence type="ECO:0000313" key="2">
    <source>
        <dbReference type="Proteomes" id="UP001482620"/>
    </source>
</evidence>
<keyword evidence="2" id="KW-1185">Reference proteome</keyword>
<name>A0ABV0SX40_9TELE</name>
<comment type="caution">
    <text evidence="1">The sequence shown here is derived from an EMBL/GenBank/DDBJ whole genome shotgun (WGS) entry which is preliminary data.</text>
</comment>